<evidence type="ECO:0000313" key="2">
    <source>
        <dbReference type="EMBL" id="NEV00701.1"/>
    </source>
</evidence>
<feature type="transmembrane region" description="Helical" evidence="1">
    <location>
        <begin position="116"/>
        <end position="142"/>
    </location>
</feature>
<accession>A0A6P1BSP9</accession>
<dbReference type="Pfam" id="PF11188">
    <property type="entry name" value="DUF2975"/>
    <property type="match status" value="1"/>
</dbReference>
<sequence>MDVMVRSVREQRQLWFRRLDRAFWVIWAALPVVLWLAYYRTTTASAAIAESLIGEQAKCASIVANPLTMSTLGKMLFWSLFALGVSFYAVLIGILHRMVNRFANGRIFVSETLQGVWWMGIFLVVWPFVDTITTNAVLYVLYRTGDIKFFLPSYNVDVGTIAGGVFLMALKFVLDHAILLQSENDLTI</sequence>
<feature type="transmembrane region" description="Helical" evidence="1">
    <location>
        <begin position="154"/>
        <end position="174"/>
    </location>
</feature>
<dbReference type="AlphaFoldDB" id="A0A6P1BSP9"/>
<keyword evidence="1" id="KW-1133">Transmembrane helix</keyword>
<dbReference type="EMBL" id="VKHP01000192">
    <property type="protein sequence ID" value="NEV00701.1"/>
    <property type="molecule type" value="Genomic_DNA"/>
</dbReference>
<keyword evidence="1" id="KW-0812">Transmembrane</keyword>
<keyword evidence="1" id="KW-0472">Membrane</keyword>
<proteinExistence type="predicted"/>
<name>A0A6P1BSP9_9BRAD</name>
<reference evidence="2 3" key="1">
    <citation type="journal article" date="2020" name="Arch. Microbiol.">
        <title>Bradyrhizobium uaiense sp. nov., a new highly efficient cowpea symbiont.</title>
        <authorList>
            <person name="Cabral Michel D."/>
            <person name="Azarias Guimaraes A."/>
            <person name="Martins da Costa E."/>
            <person name="Soares de Carvalho T."/>
            <person name="Balsanelli E."/>
            <person name="Willems A."/>
            <person name="Maltempi de Souza E."/>
            <person name="de Souza Moreira F.M."/>
        </authorList>
    </citation>
    <scope>NUCLEOTIDE SEQUENCE [LARGE SCALE GENOMIC DNA]</scope>
    <source>
        <strain evidence="2 3">UFLA 03-164</strain>
    </source>
</reference>
<protein>
    <submittedName>
        <fullName evidence="2">DUF2975 domain-containing protein</fullName>
    </submittedName>
</protein>
<dbReference type="Proteomes" id="UP000468531">
    <property type="component" value="Unassembled WGS sequence"/>
</dbReference>
<comment type="caution">
    <text evidence="2">The sequence shown here is derived from an EMBL/GenBank/DDBJ whole genome shotgun (WGS) entry which is preliminary data.</text>
</comment>
<feature type="transmembrane region" description="Helical" evidence="1">
    <location>
        <begin position="21"/>
        <end position="38"/>
    </location>
</feature>
<keyword evidence="3" id="KW-1185">Reference proteome</keyword>
<evidence type="ECO:0000256" key="1">
    <source>
        <dbReference type="SAM" id="Phobius"/>
    </source>
</evidence>
<evidence type="ECO:0000313" key="3">
    <source>
        <dbReference type="Proteomes" id="UP000468531"/>
    </source>
</evidence>
<organism evidence="2 3">
    <name type="scientific">Bradyrhizobium uaiense</name>
    <dbReference type="NCBI Taxonomy" id="2594946"/>
    <lineage>
        <taxon>Bacteria</taxon>
        <taxon>Pseudomonadati</taxon>
        <taxon>Pseudomonadota</taxon>
        <taxon>Alphaproteobacteria</taxon>
        <taxon>Hyphomicrobiales</taxon>
        <taxon>Nitrobacteraceae</taxon>
        <taxon>Bradyrhizobium</taxon>
    </lineage>
</organism>
<dbReference type="InterPro" id="IPR021354">
    <property type="entry name" value="DUF2975"/>
</dbReference>
<feature type="transmembrane region" description="Helical" evidence="1">
    <location>
        <begin position="75"/>
        <end position="95"/>
    </location>
</feature>
<gene>
    <name evidence="2" type="ORF">FNJ47_34100</name>
</gene>